<dbReference type="AlphaFoldDB" id="Q5BIJ7"/>
<dbReference type="FlyBase" id="FBgn0032281">
    <property type="gene designation" value="CG17107"/>
</dbReference>
<name>Q5BIJ7_DROME</name>
<dbReference type="EMBL" id="BT021227">
    <property type="protein sequence ID" value="AAX33375.1"/>
    <property type="molecule type" value="mRNA"/>
</dbReference>
<reference evidence="1" key="1">
    <citation type="submission" date="2005-03" db="EMBL/GenBank/DDBJ databases">
        <authorList>
            <person name="Stapleton M."/>
            <person name="Carlson J."/>
            <person name="Chavez C."/>
            <person name="Frise E."/>
            <person name="George R."/>
            <person name="Pacleb J."/>
            <person name="Park S."/>
            <person name="Wan K."/>
            <person name="Yu C."/>
            <person name="Rubin G.M."/>
            <person name="Celniker S."/>
        </authorList>
    </citation>
    <scope>NUCLEOTIDE SEQUENCE</scope>
    <source>
        <strain evidence="1">Berkeley</strain>
    </source>
</reference>
<organism evidence="1">
    <name type="scientific">Drosophila melanogaster</name>
    <name type="common">Fruit fly</name>
    <dbReference type="NCBI Taxonomy" id="7227"/>
    <lineage>
        <taxon>Eukaryota</taxon>
        <taxon>Metazoa</taxon>
        <taxon>Ecdysozoa</taxon>
        <taxon>Arthropoda</taxon>
        <taxon>Hexapoda</taxon>
        <taxon>Insecta</taxon>
        <taxon>Pterygota</taxon>
        <taxon>Neoptera</taxon>
        <taxon>Endopterygota</taxon>
        <taxon>Diptera</taxon>
        <taxon>Brachycera</taxon>
        <taxon>Muscomorpha</taxon>
        <taxon>Ephydroidea</taxon>
        <taxon>Drosophilidae</taxon>
        <taxon>Drosophila</taxon>
        <taxon>Sophophora</taxon>
    </lineage>
</organism>
<evidence type="ECO:0000313" key="1">
    <source>
        <dbReference type="EMBL" id="AAX33375.1"/>
    </source>
</evidence>
<feature type="non-terminal residue" evidence="1">
    <location>
        <position position="1"/>
    </location>
</feature>
<evidence type="ECO:0000313" key="2">
    <source>
        <dbReference type="FlyBase" id="FBgn0032281"/>
    </source>
</evidence>
<accession>Q5BIJ7</accession>
<sequence>IAISNDEVPGYLHFSNLRPGGRSGTSWWIRRIRWRRWWRWSRWRRWRRWSRWSRRFERSCQRECRCNRRQQRRRPSFRLGLGHCNRQRQLRRRWRWTWQTWIGSKRIHNCTLEKWARPLTDLLN</sequence>
<gene>
    <name evidence="2" type="ORF">CG17107</name>
</gene>
<proteinExistence type="evidence at transcript level"/>
<dbReference type="AGR" id="FB:FBgn0032281"/>
<protein>
    <submittedName>
        <fullName evidence="1">RH43429p</fullName>
    </submittedName>
</protein>